<evidence type="ECO:0000256" key="7">
    <source>
        <dbReference type="ARBA" id="ARBA00022840"/>
    </source>
</evidence>
<comment type="subcellular location">
    <subcellularLocation>
        <location evidence="2">Chromosome</location>
    </subcellularLocation>
    <subcellularLocation>
        <location evidence="1">Nucleus</location>
    </subcellularLocation>
</comment>
<keyword evidence="8 12" id="KW-0175">Coiled coil</keyword>
<dbReference type="GO" id="GO:0030915">
    <property type="term" value="C:Smc5-Smc6 complex"/>
    <property type="evidence" value="ECO:0007669"/>
    <property type="project" value="TreeGrafter"/>
</dbReference>
<evidence type="ECO:0000259" key="13">
    <source>
        <dbReference type="Pfam" id="PF13476"/>
    </source>
</evidence>
<feature type="coiled-coil region" evidence="12">
    <location>
        <begin position="179"/>
        <end position="240"/>
    </location>
</feature>
<evidence type="ECO:0000313" key="14">
    <source>
        <dbReference type="EMBL" id="KAK0039181.1"/>
    </source>
</evidence>
<evidence type="ECO:0000256" key="6">
    <source>
        <dbReference type="ARBA" id="ARBA00022763"/>
    </source>
</evidence>
<dbReference type="Gene3D" id="3.40.50.300">
    <property type="entry name" value="P-loop containing nucleotide triphosphate hydrolases"/>
    <property type="match status" value="1"/>
</dbReference>
<keyword evidence="10" id="KW-0234">DNA repair</keyword>
<dbReference type="GO" id="GO:0035861">
    <property type="term" value="C:site of double-strand break"/>
    <property type="evidence" value="ECO:0007669"/>
    <property type="project" value="TreeGrafter"/>
</dbReference>
<gene>
    <name evidence="14" type="ORF">Bpfe_031397</name>
</gene>
<dbReference type="GO" id="GO:0016887">
    <property type="term" value="F:ATP hydrolysis activity"/>
    <property type="evidence" value="ECO:0007669"/>
    <property type="project" value="InterPro"/>
</dbReference>
<dbReference type="SUPFAM" id="SSF52540">
    <property type="entry name" value="P-loop containing nucleoside triphosphate hydrolases"/>
    <property type="match status" value="1"/>
</dbReference>
<evidence type="ECO:0000256" key="8">
    <source>
        <dbReference type="ARBA" id="ARBA00023054"/>
    </source>
</evidence>
<name>A0AAD8AMX0_BIOPF</name>
<feature type="domain" description="Rad50/SbcC-type AAA" evidence="13">
    <location>
        <begin position="11"/>
        <end position="234"/>
    </location>
</feature>
<evidence type="ECO:0000256" key="11">
    <source>
        <dbReference type="ARBA" id="ARBA00023242"/>
    </source>
</evidence>
<dbReference type="GO" id="GO:0005524">
    <property type="term" value="F:ATP binding"/>
    <property type="evidence" value="ECO:0007669"/>
    <property type="project" value="UniProtKB-KW"/>
</dbReference>
<protein>
    <submittedName>
        <fullName evidence="14">Rad18-like recombination and DNA repair protein</fullName>
    </submittedName>
</protein>
<reference evidence="14" key="1">
    <citation type="journal article" date="2023" name="PLoS Negl. Trop. Dis.">
        <title>A genome sequence for Biomphalaria pfeifferi, the major vector snail for the human-infecting parasite Schistosoma mansoni.</title>
        <authorList>
            <person name="Bu L."/>
            <person name="Lu L."/>
            <person name="Laidemitt M.R."/>
            <person name="Zhang S.M."/>
            <person name="Mutuku M."/>
            <person name="Mkoji G."/>
            <person name="Steinauer M."/>
            <person name="Loker E.S."/>
        </authorList>
    </citation>
    <scope>NUCLEOTIDE SEQUENCE</scope>
    <source>
        <strain evidence="14">KasaAsao</strain>
    </source>
</reference>
<keyword evidence="15" id="KW-1185">Reference proteome</keyword>
<proteinExistence type="inferred from homology"/>
<keyword evidence="4" id="KW-0158">Chromosome</keyword>
<evidence type="ECO:0000256" key="12">
    <source>
        <dbReference type="SAM" id="Coils"/>
    </source>
</evidence>
<evidence type="ECO:0000256" key="2">
    <source>
        <dbReference type="ARBA" id="ARBA00004286"/>
    </source>
</evidence>
<reference evidence="14" key="2">
    <citation type="submission" date="2023-04" db="EMBL/GenBank/DDBJ databases">
        <authorList>
            <person name="Bu L."/>
            <person name="Lu L."/>
            <person name="Laidemitt M.R."/>
            <person name="Zhang S.M."/>
            <person name="Mutuku M."/>
            <person name="Mkoji G."/>
            <person name="Steinauer M."/>
            <person name="Loker E.S."/>
        </authorList>
    </citation>
    <scope>NUCLEOTIDE SEQUENCE</scope>
    <source>
        <strain evidence="14">KasaAsao</strain>
        <tissue evidence="14">Whole Snail</tissue>
    </source>
</reference>
<dbReference type="Pfam" id="PF13476">
    <property type="entry name" value="AAA_23"/>
    <property type="match status" value="1"/>
</dbReference>
<evidence type="ECO:0000256" key="3">
    <source>
        <dbReference type="ARBA" id="ARBA00006793"/>
    </source>
</evidence>
<evidence type="ECO:0000256" key="4">
    <source>
        <dbReference type="ARBA" id="ARBA00022454"/>
    </source>
</evidence>
<sequence length="258" mass="29518">MSEVFEGLIASVELINFMCHSHLVLNLNRQITVVAGRNGSGKSAVMIAIGLALGQRAQHLERGNSLKELIKSKESIAVVRVVLNNKGFKRDFFKDRIVVEKRISAKSSTTSVMNGERKVWSTKKDDLEMMLDFLSLRLDNPLNFLTQEQAKRFLNVSRPEMLYELFMRGTEIADVCQLNEESMKSAEAMTERIDGIEKELRALEKKTSEENHRLSMINCIKAMESELRALEEEILWARLSVKRKDMEESFKRFSEQAG</sequence>
<keyword evidence="7" id="KW-0067">ATP-binding</keyword>
<dbReference type="GO" id="GO:0000724">
    <property type="term" value="P:double-strand break repair via homologous recombination"/>
    <property type="evidence" value="ECO:0007669"/>
    <property type="project" value="TreeGrafter"/>
</dbReference>
<dbReference type="InterPro" id="IPR027417">
    <property type="entry name" value="P-loop_NTPase"/>
</dbReference>
<dbReference type="GO" id="GO:0005634">
    <property type="term" value="C:nucleus"/>
    <property type="evidence" value="ECO:0007669"/>
    <property type="project" value="UniProtKB-SubCell"/>
</dbReference>
<evidence type="ECO:0000256" key="9">
    <source>
        <dbReference type="ARBA" id="ARBA00023172"/>
    </source>
</evidence>
<accession>A0AAD8AMX0</accession>
<dbReference type="Proteomes" id="UP001233172">
    <property type="component" value="Unassembled WGS sequence"/>
</dbReference>
<comment type="caution">
    <text evidence="14">The sequence shown here is derived from an EMBL/GenBank/DDBJ whole genome shotgun (WGS) entry which is preliminary data.</text>
</comment>
<dbReference type="PANTHER" id="PTHR19306:SF6">
    <property type="entry name" value="STRUCTURAL MAINTENANCE OF CHROMOSOMES PROTEIN 6"/>
    <property type="match status" value="1"/>
</dbReference>
<keyword evidence="5" id="KW-0547">Nucleotide-binding</keyword>
<evidence type="ECO:0000313" key="15">
    <source>
        <dbReference type="Proteomes" id="UP001233172"/>
    </source>
</evidence>
<keyword evidence="9" id="KW-0233">DNA recombination</keyword>
<comment type="similarity">
    <text evidence="3">Belongs to the SMC family. SMC6 subfamily.</text>
</comment>
<dbReference type="EMBL" id="JASAOG010000480">
    <property type="protein sequence ID" value="KAK0039181.1"/>
    <property type="molecule type" value="Genomic_DNA"/>
</dbReference>
<dbReference type="GO" id="GO:0003684">
    <property type="term" value="F:damaged DNA binding"/>
    <property type="evidence" value="ECO:0007669"/>
    <property type="project" value="TreeGrafter"/>
</dbReference>
<organism evidence="14 15">
    <name type="scientific">Biomphalaria pfeifferi</name>
    <name type="common">Bloodfluke planorb</name>
    <name type="synonym">Freshwater snail</name>
    <dbReference type="NCBI Taxonomy" id="112525"/>
    <lineage>
        <taxon>Eukaryota</taxon>
        <taxon>Metazoa</taxon>
        <taxon>Spiralia</taxon>
        <taxon>Lophotrochozoa</taxon>
        <taxon>Mollusca</taxon>
        <taxon>Gastropoda</taxon>
        <taxon>Heterobranchia</taxon>
        <taxon>Euthyneura</taxon>
        <taxon>Panpulmonata</taxon>
        <taxon>Hygrophila</taxon>
        <taxon>Lymnaeoidea</taxon>
        <taxon>Planorbidae</taxon>
        <taxon>Biomphalaria</taxon>
    </lineage>
</organism>
<evidence type="ECO:0000256" key="1">
    <source>
        <dbReference type="ARBA" id="ARBA00004123"/>
    </source>
</evidence>
<dbReference type="AlphaFoldDB" id="A0AAD8AMX0"/>
<keyword evidence="6" id="KW-0227">DNA damage</keyword>
<keyword evidence="11" id="KW-0539">Nucleus</keyword>
<evidence type="ECO:0000256" key="10">
    <source>
        <dbReference type="ARBA" id="ARBA00023204"/>
    </source>
</evidence>
<dbReference type="GO" id="GO:0003697">
    <property type="term" value="F:single-stranded DNA binding"/>
    <property type="evidence" value="ECO:0007669"/>
    <property type="project" value="TreeGrafter"/>
</dbReference>
<dbReference type="InterPro" id="IPR038729">
    <property type="entry name" value="Rad50/SbcC_AAA"/>
</dbReference>
<dbReference type="PANTHER" id="PTHR19306">
    <property type="entry name" value="STRUCTURAL MAINTENANCE OF CHROMOSOMES 5,6 SMC5, SMC6"/>
    <property type="match status" value="1"/>
</dbReference>
<evidence type="ECO:0000256" key="5">
    <source>
        <dbReference type="ARBA" id="ARBA00022741"/>
    </source>
</evidence>